<name>A0A4C2A6D3_EUMVA</name>
<organism evidence="2 3">
    <name type="scientific">Eumeta variegata</name>
    <name type="common">Bagworm moth</name>
    <name type="synonym">Eumeta japonica</name>
    <dbReference type="NCBI Taxonomy" id="151549"/>
    <lineage>
        <taxon>Eukaryota</taxon>
        <taxon>Metazoa</taxon>
        <taxon>Ecdysozoa</taxon>
        <taxon>Arthropoda</taxon>
        <taxon>Hexapoda</taxon>
        <taxon>Insecta</taxon>
        <taxon>Pterygota</taxon>
        <taxon>Neoptera</taxon>
        <taxon>Endopterygota</taxon>
        <taxon>Lepidoptera</taxon>
        <taxon>Glossata</taxon>
        <taxon>Ditrysia</taxon>
        <taxon>Tineoidea</taxon>
        <taxon>Psychidae</taxon>
        <taxon>Oiketicinae</taxon>
        <taxon>Eumeta</taxon>
    </lineage>
</organism>
<proteinExistence type="predicted"/>
<feature type="compositionally biased region" description="Acidic residues" evidence="1">
    <location>
        <begin position="99"/>
        <end position="108"/>
    </location>
</feature>
<evidence type="ECO:0000313" key="2">
    <source>
        <dbReference type="EMBL" id="GBP94843.1"/>
    </source>
</evidence>
<reference evidence="2 3" key="1">
    <citation type="journal article" date="2019" name="Commun. Biol.">
        <title>The bagworm genome reveals a unique fibroin gene that provides high tensile strength.</title>
        <authorList>
            <person name="Kono N."/>
            <person name="Nakamura H."/>
            <person name="Ohtoshi R."/>
            <person name="Tomita M."/>
            <person name="Numata K."/>
            <person name="Arakawa K."/>
        </authorList>
    </citation>
    <scope>NUCLEOTIDE SEQUENCE [LARGE SCALE GENOMIC DNA]</scope>
</reference>
<dbReference type="OrthoDB" id="7699631at2759"/>
<feature type="region of interest" description="Disordered" evidence="1">
    <location>
        <begin position="47"/>
        <end position="118"/>
    </location>
</feature>
<protein>
    <submittedName>
        <fullName evidence="2">Uncharacterized protein</fullName>
    </submittedName>
</protein>
<dbReference type="AlphaFoldDB" id="A0A4C2A6D3"/>
<evidence type="ECO:0000256" key="1">
    <source>
        <dbReference type="SAM" id="MobiDB-lite"/>
    </source>
</evidence>
<gene>
    <name evidence="2" type="ORF">EVAR_65010_1</name>
</gene>
<dbReference type="Proteomes" id="UP000299102">
    <property type="component" value="Unassembled WGS sequence"/>
</dbReference>
<comment type="caution">
    <text evidence="2">The sequence shown here is derived from an EMBL/GenBank/DDBJ whole genome shotgun (WGS) entry which is preliminary data.</text>
</comment>
<evidence type="ECO:0000313" key="3">
    <source>
        <dbReference type="Proteomes" id="UP000299102"/>
    </source>
</evidence>
<keyword evidence="3" id="KW-1185">Reference proteome</keyword>
<accession>A0A4C2A6D3</accession>
<sequence length="131" mass="14629">MRNIRINSDICIRIHIRINQCGYFTDADSHQYVKIVGGARVARASHANDPVVTDSPIMSPAKKPKRMKMRDSLDPEPKTSSTGKKTCLKSDLAMMLDSSSEDEGEGEPDNSSPDDLLRKELVIIVTKKDWI</sequence>
<dbReference type="EMBL" id="BGZK01002555">
    <property type="protein sequence ID" value="GBP94843.1"/>
    <property type="molecule type" value="Genomic_DNA"/>
</dbReference>